<evidence type="ECO:0000313" key="2">
    <source>
        <dbReference type="Proteomes" id="UP000188836"/>
    </source>
</evidence>
<evidence type="ECO:0008006" key="3">
    <source>
        <dbReference type="Google" id="ProtNLM"/>
    </source>
</evidence>
<dbReference type="Gene3D" id="2.160.20.80">
    <property type="entry name" value="E3 ubiquitin-protein ligase SopA"/>
    <property type="match status" value="1"/>
</dbReference>
<dbReference type="InterPro" id="IPR052949">
    <property type="entry name" value="PA_immunity-related"/>
</dbReference>
<dbReference type="InterPro" id="IPR001646">
    <property type="entry name" value="5peptide_repeat"/>
</dbReference>
<dbReference type="SUPFAM" id="SSF141571">
    <property type="entry name" value="Pentapeptide repeat-like"/>
    <property type="match status" value="1"/>
</dbReference>
<reference evidence="1 2" key="1">
    <citation type="journal article" date="2016" name="Antonie Van Leeuwenhoek">
        <title>Nocardia donostiensis sp. nov., isolated from human respiratory specimens.</title>
        <authorList>
            <person name="Ercibengoa M."/>
            <person name="Bell M."/>
            <person name="Marimon J.M."/>
            <person name="Humrighouse B."/>
            <person name="Klenk H.P."/>
            <person name="Potter G."/>
            <person name="Perez-Trallero E."/>
        </authorList>
    </citation>
    <scope>NUCLEOTIDE SEQUENCE [LARGE SCALE GENOMIC DNA]</scope>
    <source>
        <strain evidence="1 2">X1655</strain>
    </source>
</reference>
<dbReference type="STRING" id="1538463.B0T36_01420"/>
<dbReference type="OrthoDB" id="2579959at2"/>
<comment type="caution">
    <text evidence="1">The sequence shown here is derived from an EMBL/GenBank/DDBJ whole genome shotgun (WGS) entry which is preliminary data.</text>
</comment>
<dbReference type="Pfam" id="PF13599">
    <property type="entry name" value="Pentapeptide_4"/>
    <property type="match status" value="1"/>
</dbReference>
<dbReference type="AlphaFoldDB" id="A0A1V2TMI8"/>
<keyword evidence="2" id="KW-1185">Reference proteome</keyword>
<dbReference type="Proteomes" id="UP000188836">
    <property type="component" value="Unassembled WGS sequence"/>
</dbReference>
<gene>
    <name evidence="1" type="ORF">B0T46_00730</name>
</gene>
<sequence length="209" mass="22512">MPPDLPVLTPADPGDGFAETSEIQERAFTGGDLSHPDLYAVSLDGCRLDSVRFSGAMRMGTIADCELDVCDLANLLADESSMFRCAISTSRLTGMSWTAGVWRNISVASTRADLTSFAYSKLQTVVFRECDLRQADFADVEFRDVVFEDCDLSGGRFHHARIQQNVQFRNCTLTGLVGASGLRGATVDGGDLLGLAACLAQEAGISVEW</sequence>
<organism evidence="1 2">
    <name type="scientific">Nocardia donostiensis</name>
    <dbReference type="NCBI Taxonomy" id="1538463"/>
    <lineage>
        <taxon>Bacteria</taxon>
        <taxon>Bacillati</taxon>
        <taxon>Actinomycetota</taxon>
        <taxon>Actinomycetes</taxon>
        <taxon>Mycobacteriales</taxon>
        <taxon>Nocardiaceae</taxon>
        <taxon>Nocardia</taxon>
    </lineage>
</organism>
<name>A0A1V2TMI8_9NOCA</name>
<dbReference type="EMBL" id="MUMY01000001">
    <property type="protein sequence ID" value="ONM50750.1"/>
    <property type="molecule type" value="Genomic_DNA"/>
</dbReference>
<accession>A0A1V2TMI8</accession>
<dbReference type="PANTHER" id="PTHR42999:SF1">
    <property type="entry name" value="PENTAPEPTIDE REPEAT-CONTAINING PROTEIN"/>
    <property type="match status" value="1"/>
</dbReference>
<evidence type="ECO:0000313" key="1">
    <source>
        <dbReference type="EMBL" id="ONM50750.1"/>
    </source>
</evidence>
<protein>
    <recommendedName>
        <fullName evidence="3">Pentapeptide repeat-containing protein</fullName>
    </recommendedName>
</protein>
<proteinExistence type="predicted"/>
<dbReference type="PANTHER" id="PTHR42999">
    <property type="entry name" value="ANTIBIOTIC RESISTANCE PROTEIN MCBG"/>
    <property type="match status" value="1"/>
</dbReference>